<feature type="domain" description="Roc" evidence="7">
    <location>
        <begin position="198"/>
        <end position="435"/>
    </location>
</feature>
<organism evidence="8 9">
    <name type="scientific">Mytilus coruscus</name>
    <name type="common">Sea mussel</name>
    <dbReference type="NCBI Taxonomy" id="42192"/>
    <lineage>
        <taxon>Eukaryota</taxon>
        <taxon>Metazoa</taxon>
        <taxon>Spiralia</taxon>
        <taxon>Lophotrochozoa</taxon>
        <taxon>Mollusca</taxon>
        <taxon>Bivalvia</taxon>
        <taxon>Autobranchia</taxon>
        <taxon>Pteriomorphia</taxon>
        <taxon>Mytilida</taxon>
        <taxon>Mytiloidea</taxon>
        <taxon>Mytilidae</taxon>
        <taxon>Mytilinae</taxon>
        <taxon>Mytilus</taxon>
    </lineage>
</organism>
<dbReference type="PROSITE" id="PS51424">
    <property type="entry name" value="ROC"/>
    <property type="match status" value="1"/>
</dbReference>
<sequence>MYNKTAEQNTQNCLDRFEVKSGISLDVFDLIDLNFILWNSGQLSTQEENSLMKIKSIRCAICHPSSSQSYSINELERYWSDLESAVLLFAEPQSYKDIIQMEIKKSRNLSALESNKVESDKIIHAIRQGAPPKMTDIEKLVKDRNDGCESCFMNVNDKMQSNIKEKTKELKDDIVPTEMKLMADKRSVLLYLKLLESGSEKKRDIRLVIVGKKGAGKTSLIKRLFSEDNIDVTSTNGIEIHTIKCKAMSDDGIWKKSEGTNEETEFDARLLKQYKRTIEASEETHTPFKDKTSNDELNELEIVSQQPEITKHPVATESQVEPPITTESQVEPPVTTESQVEPPISTESQVEPPVTSQQRNQAVEQAKMDMETMFKSNVDVHDNEEYATLLLWDFAGDEEFYHTHQTFLSPDAIYLVVTRLDEADDKEAQGNKEIR</sequence>
<evidence type="ECO:0000313" key="8">
    <source>
        <dbReference type="EMBL" id="CAC5414722.1"/>
    </source>
</evidence>
<evidence type="ECO:0000256" key="1">
    <source>
        <dbReference type="ARBA" id="ARBA00022737"/>
    </source>
</evidence>
<keyword evidence="9" id="KW-1185">Reference proteome</keyword>
<dbReference type="GO" id="GO:0003924">
    <property type="term" value="F:GTPase activity"/>
    <property type="evidence" value="ECO:0007669"/>
    <property type="project" value="InterPro"/>
</dbReference>
<dbReference type="InterPro" id="IPR006689">
    <property type="entry name" value="Small_GTPase_ARF/SAR"/>
</dbReference>
<evidence type="ECO:0000313" key="9">
    <source>
        <dbReference type="Proteomes" id="UP000507470"/>
    </source>
</evidence>
<feature type="region of interest" description="Disordered" evidence="6">
    <location>
        <begin position="306"/>
        <end position="356"/>
    </location>
</feature>
<reference evidence="8 9" key="1">
    <citation type="submission" date="2020-06" db="EMBL/GenBank/DDBJ databases">
        <authorList>
            <person name="Li R."/>
            <person name="Bekaert M."/>
        </authorList>
    </citation>
    <scope>NUCLEOTIDE SEQUENCE [LARGE SCALE GENOMIC DNA]</scope>
    <source>
        <strain evidence="9">wild</strain>
    </source>
</reference>
<keyword evidence="3 4" id="KW-0342">GTP-binding</keyword>
<dbReference type="InterPro" id="IPR027417">
    <property type="entry name" value="P-loop_NTPase"/>
</dbReference>
<name>A0A6J8E587_MYTCO</name>
<dbReference type="Proteomes" id="UP000507470">
    <property type="component" value="Unassembled WGS sequence"/>
</dbReference>
<evidence type="ECO:0000256" key="5">
    <source>
        <dbReference type="PIRSR" id="PIRSR606689-2"/>
    </source>
</evidence>
<feature type="binding site" evidence="4">
    <location>
        <begin position="211"/>
        <end position="218"/>
    </location>
    <ligand>
        <name>GTP</name>
        <dbReference type="ChEBI" id="CHEBI:37565"/>
    </ligand>
</feature>
<evidence type="ECO:0000259" key="7">
    <source>
        <dbReference type="PROSITE" id="PS51424"/>
    </source>
</evidence>
<evidence type="ECO:0000256" key="3">
    <source>
        <dbReference type="ARBA" id="ARBA00023134"/>
    </source>
</evidence>
<dbReference type="Pfam" id="PF00025">
    <property type="entry name" value="Arf"/>
    <property type="match status" value="1"/>
</dbReference>
<dbReference type="Pfam" id="PF08477">
    <property type="entry name" value="Roc"/>
    <property type="match status" value="1"/>
</dbReference>
<accession>A0A6J8E587</accession>
<evidence type="ECO:0000256" key="2">
    <source>
        <dbReference type="ARBA" id="ARBA00022741"/>
    </source>
</evidence>
<feature type="compositionally biased region" description="Polar residues" evidence="6">
    <location>
        <begin position="325"/>
        <end position="356"/>
    </location>
</feature>
<dbReference type="InterPro" id="IPR020859">
    <property type="entry name" value="ROC"/>
</dbReference>
<evidence type="ECO:0000256" key="6">
    <source>
        <dbReference type="SAM" id="MobiDB-lite"/>
    </source>
</evidence>
<dbReference type="Gene3D" id="3.40.50.300">
    <property type="entry name" value="P-loop containing nucleotide triphosphate hydrolases"/>
    <property type="match status" value="2"/>
</dbReference>
<feature type="binding site" evidence="5">
    <location>
        <position position="235"/>
    </location>
    <ligand>
        <name>Mg(2+)</name>
        <dbReference type="ChEBI" id="CHEBI:18420"/>
    </ligand>
</feature>
<dbReference type="AlphaFoldDB" id="A0A6J8E587"/>
<feature type="binding site" evidence="5">
    <location>
        <position position="218"/>
    </location>
    <ligand>
        <name>Mg(2+)</name>
        <dbReference type="ChEBI" id="CHEBI:18420"/>
    </ligand>
</feature>
<dbReference type="OrthoDB" id="6125710at2759"/>
<keyword evidence="5" id="KW-0479">Metal-binding</keyword>
<keyword evidence="2 4" id="KW-0547">Nucleotide-binding</keyword>
<protein>
    <recommendedName>
        <fullName evidence="7">Roc domain-containing protein</fullName>
    </recommendedName>
</protein>
<dbReference type="GO" id="GO:0005525">
    <property type="term" value="F:GTP binding"/>
    <property type="evidence" value="ECO:0007669"/>
    <property type="project" value="UniProtKB-KW"/>
</dbReference>
<gene>
    <name evidence="8" type="ORF">MCOR_47473</name>
</gene>
<dbReference type="SUPFAM" id="SSF52540">
    <property type="entry name" value="P-loop containing nucleoside triphosphate hydrolases"/>
    <property type="match status" value="1"/>
</dbReference>
<keyword evidence="5" id="KW-0460">Magnesium</keyword>
<proteinExistence type="predicted"/>
<dbReference type="EMBL" id="CACVKT020008353">
    <property type="protein sequence ID" value="CAC5414722.1"/>
    <property type="molecule type" value="Genomic_DNA"/>
</dbReference>
<keyword evidence="1" id="KW-0677">Repeat</keyword>
<evidence type="ECO:0000256" key="4">
    <source>
        <dbReference type="PIRSR" id="PIRSR606689-1"/>
    </source>
</evidence>
<dbReference type="GO" id="GO:0046872">
    <property type="term" value="F:metal ion binding"/>
    <property type="evidence" value="ECO:0007669"/>
    <property type="project" value="UniProtKB-KW"/>
</dbReference>